<organism evidence="2 3">
    <name type="scientific">Mycoplasmopsis columboralis</name>
    <dbReference type="NCBI Taxonomy" id="171282"/>
    <lineage>
        <taxon>Bacteria</taxon>
        <taxon>Bacillati</taxon>
        <taxon>Mycoplasmatota</taxon>
        <taxon>Mycoplasmoidales</taxon>
        <taxon>Metamycoplasmataceae</taxon>
        <taxon>Mycoplasmopsis</taxon>
    </lineage>
</organism>
<dbReference type="InterPro" id="IPR008589">
    <property type="entry name" value="MupG"/>
</dbReference>
<dbReference type="InterPro" id="IPR017853">
    <property type="entry name" value="GH"/>
</dbReference>
<sequence>MKFFAYLQKASSLGIKRIFSCLLSVTKDKEEIKREFKEINDYAHTLGMVVILDVNPRVFDTLGASYNDLTFFKELSADGIRLDMGFDGRKEADMTYNPQDLKIEINISNDNKYLDNIMSNHPNVKNLIASHNFYPQKYTGLDLDFFTRITTKFKILDLLPLRLWLQNMQL</sequence>
<evidence type="ECO:0000313" key="3">
    <source>
        <dbReference type="Proteomes" id="UP000289497"/>
    </source>
</evidence>
<gene>
    <name evidence="2" type="ORF">NCTC10179_00786</name>
</gene>
<dbReference type="Pfam" id="PF19200">
    <property type="entry name" value="MupG_N"/>
    <property type="match status" value="1"/>
</dbReference>
<proteinExistence type="predicted"/>
<keyword evidence="2" id="KW-0614">Plasmid</keyword>
<dbReference type="Proteomes" id="UP000289497">
    <property type="component" value="Plasmid 2"/>
</dbReference>
<dbReference type="PANTHER" id="PTHR38435:SF1">
    <property type="entry name" value="DUF871 DOMAIN-CONTAINING PROTEIN"/>
    <property type="match status" value="1"/>
</dbReference>
<geneLocation type="plasmid" evidence="2 3">
    <name>2</name>
</geneLocation>
<feature type="domain" description="6-phospho-N-acetylmuramidase N-terminal" evidence="1">
    <location>
        <begin position="5"/>
        <end position="156"/>
    </location>
</feature>
<dbReference type="PANTHER" id="PTHR38435">
    <property type="match status" value="1"/>
</dbReference>
<evidence type="ECO:0000259" key="1">
    <source>
        <dbReference type="Pfam" id="PF19200"/>
    </source>
</evidence>
<dbReference type="EMBL" id="LR215040">
    <property type="protein sequence ID" value="VEU76586.1"/>
    <property type="molecule type" value="Genomic_DNA"/>
</dbReference>
<accession>A0A449B7N6</accession>
<dbReference type="KEGG" id="mcou:NCTC10179_00786"/>
<dbReference type="InterPro" id="IPR043797">
    <property type="entry name" value="MupG_N"/>
</dbReference>
<dbReference type="Gene3D" id="3.20.20.70">
    <property type="entry name" value="Aldolase class I"/>
    <property type="match status" value="1"/>
</dbReference>
<keyword evidence="3" id="KW-1185">Reference proteome</keyword>
<dbReference type="SUPFAM" id="SSF51445">
    <property type="entry name" value="(Trans)glycosidases"/>
    <property type="match status" value="1"/>
</dbReference>
<dbReference type="InterPro" id="IPR013785">
    <property type="entry name" value="Aldolase_TIM"/>
</dbReference>
<protein>
    <submittedName>
        <fullName evidence="2">Uncharacterized conserved protein</fullName>
    </submittedName>
</protein>
<dbReference type="AlphaFoldDB" id="A0A449B7N6"/>
<evidence type="ECO:0000313" key="2">
    <source>
        <dbReference type="EMBL" id="VEU76586.1"/>
    </source>
</evidence>
<reference evidence="2 3" key="1">
    <citation type="submission" date="2019-01" db="EMBL/GenBank/DDBJ databases">
        <authorList>
            <consortium name="Pathogen Informatics"/>
        </authorList>
    </citation>
    <scope>NUCLEOTIDE SEQUENCE [LARGE SCALE GENOMIC DNA]</scope>
    <source>
        <strain evidence="2 3">NCTC10179</strain>
        <plasmid evidence="3">2</plasmid>
    </source>
</reference>
<name>A0A449B7N6_9BACT</name>